<evidence type="ECO:0000256" key="7">
    <source>
        <dbReference type="ARBA" id="ARBA00022989"/>
    </source>
</evidence>
<feature type="domain" description="ABC transporter" evidence="11">
    <location>
        <begin position="358"/>
        <end position="595"/>
    </location>
</feature>
<dbReference type="PROSITE" id="PS50929">
    <property type="entry name" value="ABC_TM1F"/>
    <property type="match status" value="1"/>
</dbReference>
<evidence type="ECO:0000256" key="10">
    <source>
        <dbReference type="SAM" id="Phobius"/>
    </source>
</evidence>
<dbReference type="Proteomes" id="UP001530377">
    <property type="component" value="Unassembled WGS sequence"/>
</dbReference>
<proteinExistence type="inferred from homology"/>
<dbReference type="InterPro" id="IPR017871">
    <property type="entry name" value="ABC_transporter-like_CS"/>
</dbReference>
<evidence type="ECO:0000259" key="12">
    <source>
        <dbReference type="PROSITE" id="PS50929"/>
    </source>
</evidence>
<dbReference type="CDD" id="cd03249">
    <property type="entry name" value="ABC_MTABC3_MDL1_MDL2"/>
    <property type="match status" value="1"/>
</dbReference>
<keyword evidence="14" id="KW-1185">Reference proteome</keyword>
<feature type="transmembrane region" description="Helical" evidence="10">
    <location>
        <begin position="160"/>
        <end position="180"/>
    </location>
</feature>
<comment type="subcellular location">
    <subcellularLocation>
        <location evidence="1">Membrane</location>
        <topology evidence="1">Multi-pass membrane protein</topology>
    </subcellularLocation>
</comment>
<dbReference type="InterPro" id="IPR011527">
    <property type="entry name" value="ABC1_TM_dom"/>
</dbReference>
<gene>
    <name evidence="13" type="ORF">ACHAXA_011007</name>
</gene>
<name>A0ABD3R341_9STRA</name>
<keyword evidence="3" id="KW-0813">Transport</keyword>
<keyword evidence="7 10" id="KW-1133">Transmembrane helix</keyword>
<comment type="similarity">
    <text evidence="2">Belongs to the ABC transporter superfamily. ABCB family. Multidrug resistance exporter (TC 3.A.1.201) subfamily.</text>
</comment>
<keyword evidence="5" id="KW-0547">Nucleotide-binding</keyword>
<feature type="transmembrane region" description="Helical" evidence="10">
    <location>
        <begin position="47"/>
        <end position="75"/>
    </location>
</feature>
<dbReference type="SUPFAM" id="SSF52540">
    <property type="entry name" value="P-loop containing nucleoside triphosphate hydrolases"/>
    <property type="match status" value="1"/>
</dbReference>
<keyword evidence="4 10" id="KW-0812">Transmembrane</keyword>
<organism evidence="13 14">
    <name type="scientific">Cyclostephanos tholiformis</name>
    <dbReference type="NCBI Taxonomy" id="382380"/>
    <lineage>
        <taxon>Eukaryota</taxon>
        <taxon>Sar</taxon>
        <taxon>Stramenopiles</taxon>
        <taxon>Ochrophyta</taxon>
        <taxon>Bacillariophyta</taxon>
        <taxon>Coscinodiscophyceae</taxon>
        <taxon>Thalassiosirophycidae</taxon>
        <taxon>Stephanodiscales</taxon>
        <taxon>Stephanodiscaceae</taxon>
        <taxon>Cyclostephanos</taxon>
    </lineage>
</organism>
<evidence type="ECO:0000256" key="6">
    <source>
        <dbReference type="ARBA" id="ARBA00022840"/>
    </source>
</evidence>
<evidence type="ECO:0000256" key="9">
    <source>
        <dbReference type="SAM" id="MobiDB-lite"/>
    </source>
</evidence>
<dbReference type="PANTHER" id="PTHR43394:SF27">
    <property type="entry name" value="ATP-DEPENDENT TRANSLOCASE ABCB1-LIKE"/>
    <property type="match status" value="1"/>
</dbReference>
<evidence type="ECO:0000256" key="3">
    <source>
        <dbReference type="ARBA" id="ARBA00022448"/>
    </source>
</evidence>
<dbReference type="InterPro" id="IPR003439">
    <property type="entry name" value="ABC_transporter-like_ATP-bd"/>
</dbReference>
<evidence type="ECO:0000259" key="11">
    <source>
        <dbReference type="PROSITE" id="PS50893"/>
    </source>
</evidence>
<reference evidence="13 14" key="1">
    <citation type="submission" date="2024-10" db="EMBL/GenBank/DDBJ databases">
        <title>Updated reference genomes for cyclostephanoid diatoms.</title>
        <authorList>
            <person name="Roberts W.R."/>
            <person name="Alverson A.J."/>
        </authorList>
    </citation>
    <scope>NUCLEOTIDE SEQUENCE [LARGE SCALE GENOMIC DNA]</scope>
    <source>
        <strain evidence="13 14">AJA228-03</strain>
    </source>
</reference>
<evidence type="ECO:0000313" key="13">
    <source>
        <dbReference type="EMBL" id="KAL3807073.1"/>
    </source>
</evidence>
<protein>
    <submittedName>
        <fullName evidence="13">Uncharacterized protein</fullName>
    </submittedName>
</protein>
<dbReference type="InterPro" id="IPR003593">
    <property type="entry name" value="AAA+_ATPase"/>
</dbReference>
<evidence type="ECO:0000256" key="2">
    <source>
        <dbReference type="ARBA" id="ARBA00007577"/>
    </source>
</evidence>
<sequence length="621" mass="67853">ETDSTGKPTIDGCPSRNNDDEHDVPPPPTTSSNPSLRRLLKLAMPEMAMLIVSFVFVIGSEAANMVTPLIVANAYDALVNPTIPSDAQRMYDINHWMMIAIAVTVVGIFAGFLRATIQGVIGERVVARLRCKLLPEVLTQSVKAVAGLFLMFYISPKLAGLALGGVSLIFVVCLPMGKLLGNLSKAYQDVLGSAQNHSTEAIGSMRTVQAFAAEDKEILRYAGKIGNPDDVPLWWPPRRDNTTYRVGFFKSVVNAAFFSFVFGAGFGFLNVTLWYGFYLVLEGEISLGELTAFNSYIISIGFAMGQGAQAIAKVYEGLGAGGRVFYLLDRVPLIPRPPASSSESRGETLKPETMVGDIVFENVSFSYPSRPEQPVLVGVSLSIPSNTTTALVGSSGAGKSTIVSLLQRFYDIDHGRITVDGHDIKSLDLTWLRQHIGYVQQEPQLFGLTIRENMLYGVNRKISQEELEATAMDAHAHDFIMEMSDGYDTLVGERGVQLSGGQRQRVAIARALLTNCRILLLDEATSALDAESEHLVQRAIEKAVVGRTVIIVAHRLSTIRQADQIVVMDNHRVVDVGAHDALMTKCSKYHDLIKRQSVMSRDVSKSGLDKMLAHIDDNEET</sequence>
<dbReference type="GO" id="GO:0005524">
    <property type="term" value="F:ATP binding"/>
    <property type="evidence" value="ECO:0007669"/>
    <property type="project" value="UniProtKB-KW"/>
</dbReference>
<dbReference type="SUPFAM" id="SSF90123">
    <property type="entry name" value="ABC transporter transmembrane region"/>
    <property type="match status" value="1"/>
</dbReference>
<dbReference type="InterPro" id="IPR027417">
    <property type="entry name" value="P-loop_NTPase"/>
</dbReference>
<dbReference type="Gene3D" id="3.40.50.300">
    <property type="entry name" value="P-loop containing nucleotide triphosphate hydrolases"/>
    <property type="match status" value="1"/>
</dbReference>
<keyword evidence="8 10" id="KW-0472">Membrane</keyword>
<dbReference type="PROSITE" id="PS00211">
    <property type="entry name" value="ABC_TRANSPORTER_1"/>
    <property type="match status" value="1"/>
</dbReference>
<evidence type="ECO:0000256" key="4">
    <source>
        <dbReference type="ARBA" id="ARBA00022692"/>
    </source>
</evidence>
<accession>A0ABD3R341</accession>
<dbReference type="Pfam" id="PF00005">
    <property type="entry name" value="ABC_tran"/>
    <property type="match status" value="1"/>
</dbReference>
<feature type="transmembrane region" description="Helical" evidence="10">
    <location>
        <begin position="95"/>
        <end position="113"/>
    </location>
</feature>
<dbReference type="SMART" id="SM00382">
    <property type="entry name" value="AAA"/>
    <property type="match status" value="1"/>
</dbReference>
<dbReference type="InterPro" id="IPR036640">
    <property type="entry name" value="ABC1_TM_sf"/>
</dbReference>
<dbReference type="Pfam" id="PF00664">
    <property type="entry name" value="ABC_membrane"/>
    <property type="match status" value="2"/>
</dbReference>
<feature type="domain" description="ABC transmembrane type-1" evidence="12">
    <location>
        <begin position="51"/>
        <end position="316"/>
    </location>
</feature>
<feature type="region of interest" description="Disordered" evidence="9">
    <location>
        <begin position="1"/>
        <end position="35"/>
    </location>
</feature>
<dbReference type="InterPro" id="IPR039421">
    <property type="entry name" value="Type_1_exporter"/>
</dbReference>
<comment type="caution">
    <text evidence="13">The sequence shown here is derived from an EMBL/GenBank/DDBJ whole genome shotgun (WGS) entry which is preliminary data.</text>
</comment>
<feature type="transmembrane region" description="Helical" evidence="10">
    <location>
        <begin position="255"/>
        <end position="277"/>
    </location>
</feature>
<evidence type="ECO:0000313" key="14">
    <source>
        <dbReference type="Proteomes" id="UP001530377"/>
    </source>
</evidence>
<feature type="transmembrane region" description="Helical" evidence="10">
    <location>
        <begin position="133"/>
        <end position="154"/>
    </location>
</feature>
<dbReference type="Gene3D" id="1.20.1560.10">
    <property type="entry name" value="ABC transporter type 1, transmembrane domain"/>
    <property type="match status" value="2"/>
</dbReference>
<dbReference type="EMBL" id="JALLPB020000675">
    <property type="protein sequence ID" value="KAL3807073.1"/>
    <property type="molecule type" value="Genomic_DNA"/>
</dbReference>
<dbReference type="AlphaFoldDB" id="A0ABD3R341"/>
<evidence type="ECO:0000256" key="8">
    <source>
        <dbReference type="ARBA" id="ARBA00023136"/>
    </source>
</evidence>
<evidence type="ECO:0000256" key="5">
    <source>
        <dbReference type="ARBA" id="ARBA00022741"/>
    </source>
</evidence>
<dbReference type="PROSITE" id="PS50893">
    <property type="entry name" value="ABC_TRANSPORTER_2"/>
    <property type="match status" value="1"/>
</dbReference>
<dbReference type="PANTHER" id="PTHR43394">
    <property type="entry name" value="ATP-DEPENDENT PERMEASE MDL1, MITOCHONDRIAL"/>
    <property type="match status" value="1"/>
</dbReference>
<keyword evidence="6" id="KW-0067">ATP-binding</keyword>
<dbReference type="GO" id="GO:0016020">
    <property type="term" value="C:membrane"/>
    <property type="evidence" value="ECO:0007669"/>
    <property type="project" value="UniProtKB-SubCell"/>
</dbReference>
<evidence type="ECO:0000256" key="1">
    <source>
        <dbReference type="ARBA" id="ARBA00004141"/>
    </source>
</evidence>
<dbReference type="FunFam" id="3.40.50.300:FF:000205">
    <property type="entry name" value="ABC transporter B family member 4"/>
    <property type="match status" value="1"/>
</dbReference>
<feature type="non-terminal residue" evidence="13">
    <location>
        <position position="1"/>
    </location>
</feature>